<feature type="domain" description="Transposase IS204/IS1001/IS1096/IS1165 DDE" evidence="1">
    <location>
        <begin position="202"/>
        <end position="433"/>
    </location>
</feature>
<gene>
    <name evidence="3" type="ORF">GCM10010121_099560</name>
</gene>
<dbReference type="InterPro" id="IPR047951">
    <property type="entry name" value="Transpos_ISL3"/>
</dbReference>
<dbReference type="Pfam" id="PF01610">
    <property type="entry name" value="DDE_Tnp_ISL3"/>
    <property type="match status" value="1"/>
</dbReference>
<dbReference type="RefSeq" id="WP_229841727.1">
    <property type="nucleotide sequence ID" value="NZ_BMQA01000169.1"/>
</dbReference>
<dbReference type="InterPro" id="IPR029261">
    <property type="entry name" value="Transposase_Znf"/>
</dbReference>
<dbReference type="InterPro" id="IPR002560">
    <property type="entry name" value="Transposase_DDE"/>
</dbReference>
<dbReference type="NCBIfam" id="NF033550">
    <property type="entry name" value="transpos_ISL3"/>
    <property type="match status" value="1"/>
</dbReference>
<dbReference type="EMBL" id="BMQA01000169">
    <property type="protein sequence ID" value="GGJ73075.1"/>
    <property type="molecule type" value="Genomic_DNA"/>
</dbReference>
<keyword evidence="4" id="KW-1185">Reference proteome</keyword>
<evidence type="ECO:0000259" key="1">
    <source>
        <dbReference type="Pfam" id="PF01610"/>
    </source>
</evidence>
<protein>
    <submittedName>
        <fullName evidence="3">ISL3 family transposase</fullName>
    </submittedName>
</protein>
<dbReference type="Pfam" id="PF14690">
    <property type="entry name" value="Zn_ribbon_ISL3"/>
    <property type="match status" value="1"/>
</dbReference>
<dbReference type="PANTHER" id="PTHR33498:SF1">
    <property type="entry name" value="TRANSPOSASE FOR INSERTION SEQUENCE ELEMENT IS1557"/>
    <property type="match status" value="1"/>
</dbReference>
<dbReference type="Proteomes" id="UP000657574">
    <property type="component" value="Unassembled WGS sequence"/>
</dbReference>
<evidence type="ECO:0000259" key="2">
    <source>
        <dbReference type="Pfam" id="PF14690"/>
    </source>
</evidence>
<name>A0A917PEK0_9ACTN</name>
<reference evidence="3" key="2">
    <citation type="submission" date="2020-09" db="EMBL/GenBank/DDBJ databases">
        <authorList>
            <person name="Sun Q."/>
            <person name="Ohkuma M."/>
        </authorList>
    </citation>
    <scope>NUCLEOTIDE SEQUENCE</scope>
    <source>
        <strain evidence="3">JCM 3086</strain>
    </source>
</reference>
<dbReference type="AlphaFoldDB" id="A0A917PEK0"/>
<feature type="domain" description="Transposase IS204/IS1001/IS1096/IS1165 zinc-finger" evidence="2">
    <location>
        <begin position="46"/>
        <end position="89"/>
    </location>
</feature>
<accession>A0A917PEK0</accession>
<organism evidence="3 4">
    <name type="scientific">Streptomyces brasiliensis</name>
    <dbReference type="NCBI Taxonomy" id="1954"/>
    <lineage>
        <taxon>Bacteria</taxon>
        <taxon>Bacillati</taxon>
        <taxon>Actinomycetota</taxon>
        <taxon>Actinomycetes</taxon>
        <taxon>Kitasatosporales</taxon>
        <taxon>Streptomycetaceae</taxon>
        <taxon>Streptomyces</taxon>
    </lineage>
</organism>
<sequence length="449" mass="50184">MNIDDTGISEAATRLLGLEGVSVTQVKDDGAGGSTVYVVTNEDSARACPDCGVFATRPKGYRTTRPRHLPCGGRPVSIRWRKTRWYCTEVACPRGSFTEATRQVPAGMRTTLALRHAAGAAVCDGSRTVVQAGRDLHLSWPIVQRCFEDYAATVLPEDPPATEAVGIDETRRGKPVWKQNPDTHKWELVADAWHIGFVDAIGGRGLFGQVEGRNATSVADWLTAQPASWREQVRYVAIDLCSTFRAAVTRALPHAAVVVDCFHIVQLAQRHLADLRRRLTWKQHGRRARKGDSIYTVRKLLRRNKEDLTQDQLTLFKTELEHMGTYGRQIYAGWQGKELLRDLLGLAVTRTHVTPGRSAISAARHRFLAHAADHAHLPELLTLAETVEQWWDGIETYLTTGITNAASEGNNRLIKLEARNAFGFRNRANQRLRSRCATTRRSRRQAHPH</sequence>
<evidence type="ECO:0000313" key="3">
    <source>
        <dbReference type="EMBL" id="GGJ73075.1"/>
    </source>
</evidence>
<dbReference type="PANTHER" id="PTHR33498">
    <property type="entry name" value="TRANSPOSASE FOR INSERTION SEQUENCE ELEMENT IS1557"/>
    <property type="match status" value="1"/>
</dbReference>
<proteinExistence type="predicted"/>
<evidence type="ECO:0000313" key="4">
    <source>
        <dbReference type="Proteomes" id="UP000657574"/>
    </source>
</evidence>
<reference evidence="3" key="1">
    <citation type="journal article" date="2014" name="Int. J. Syst. Evol. Microbiol.">
        <title>Complete genome sequence of Corynebacterium casei LMG S-19264T (=DSM 44701T), isolated from a smear-ripened cheese.</title>
        <authorList>
            <consortium name="US DOE Joint Genome Institute (JGI-PGF)"/>
            <person name="Walter F."/>
            <person name="Albersmeier A."/>
            <person name="Kalinowski J."/>
            <person name="Ruckert C."/>
        </authorList>
    </citation>
    <scope>NUCLEOTIDE SEQUENCE</scope>
    <source>
        <strain evidence="3">JCM 3086</strain>
    </source>
</reference>
<comment type="caution">
    <text evidence="3">The sequence shown here is derived from an EMBL/GenBank/DDBJ whole genome shotgun (WGS) entry which is preliminary data.</text>
</comment>